<feature type="transmembrane region" description="Helical" evidence="5">
    <location>
        <begin position="49"/>
        <end position="77"/>
    </location>
</feature>
<sequence length="109" mass="10844">MHTVLACITIAANLGIAVADFAKAPFVVANSSEVGVPASWLPVLGGLKAAGAAGVLLGLLGVPLVGAVAAFGLAVFYVGAVVAHLRARVFRTVVVPLVFLAMPVLLLSG</sequence>
<proteinExistence type="predicted"/>
<evidence type="ECO:0000256" key="3">
    <source>
        <dbReference type="ARBA" id="ARBA00022989"/>
    </source>
</evidence>
<evidence type="ECO:0000313" key="7">
    <source>
        <dbReference type="Proteomes" id="UP001501747"/>
    </source>
</evidence>
<keyword evidence="3 5" id="KW-1133">Transmembrane helix</keyword>
<gene>
    <name evidence="6" type="ORF">GCM10022247_68410</name>
</gene>
<evidence type="ECO:0000313" key="6">
    <source>
        <dbReference type="EMBL" id="GAA4033688.1"/>
    </source>
</evidence>
<evidence type="ECO:0000256" key="1">
    <source>
        <dbReference type="ARBA" id="ARBA00004141"/>
    </source>
</evidence>
<evidence type="ECO:0008006" key="8">
    <source>
        <dbReference type="Google" id="ProtNLM"/>
    </source>
</evidence>
<comment type="subcellular location">
    <subcellularLocation>
        <location evidence="1">Membrane</location>
        <topology evidence="1">Multi-pass membrane protein</topology>
    </subcellularLocation>
</comment>
<accession>A0ABP7U0A3</accession>
<evidence type="ECO:0000256" key="2">
    <source>
        <dbReference type="ARBA" id="ARBA00022692"/>
    </source>
</evidence>
<dbReference type="Pfam" id="PF13564">
    <property type="entry name" value="DoxX_2"/>
    <property type="match status" value="1"/>
</dbReference>
<organism evidence="6 7">
    <name type="scientific">Allokutzneria multivorans</name>
    <dbReference type="NCBI Taxonomy" id="1142134"/>
    <lineage>
        <taxon>Bacteria</taxon>
        <taxon>Bacillati</taxon>
        <taxon>Actinomycetota</taxon>
        <taxon>Actinomycetes</taxon>
        <taxon>Pseudonocardiales</taxon>
        <taxon>Pseudonocardiaceae</taxon>
        <taxon>Allokutzneria</taxon>
    </lineage>
</organism>
<keyword evidence="2 5" id="KW-0812">Transmembrane</keyword>
<evidence type="ECO:0000256" key="4">
    <source>
        <dbReference type="ARBA" id="ARBA00023136"/>
    </source>
</evidence>
<dbReference type="RefSeq" id="WP_344884585.1">
    <property type="nucleotide sequence ID" value="NZ_BAABAL010000024.1"/>
</dbReference>
<protein>
    <recommendedName>
        <fullName evidence="8">DoxX family protein</fullName>
    </recommendedName>
</protein>
<keyword evidence="7" id="KW-1185">Reference proteome</keyword>
<reference evidence="7" key="1">
    <citation type="journal article" date="2019" name="Int. J. Syst. Evol. Microbiol.">
        <title>The Global Catalogue of Microorganisms (GCM) 10K type strain sequencing project: providing services to taxonomists for standard genome sequencing and annotation.</title>
        <authorList>
            <consortium name="The Broad Institute Genomics Platform"/>
            <consortium name="The Broad Institute Genome Sequencing Center for Infectious Disease"/>
            <person name="Wu L."/>
            <person name="Ma J."/>
        </authorList>
    </citation>
    <scope>NUCLEOTIDE SEQUENCE [LARGE SCALE GENOMIC DNA]</scope>
    <source>
        <strain evidence="7">JCM 17342</strain>
    </source>
</reference>
<feature type="transmembrane region" description="Helical" evidence="5">
    <location>
        <begin position="89"/>
        <end position="108"/>
    </location>
</feature>
<name>A0ABP7U0A3_9PSEU</name>
<dbReference type="Proteomes" id="UP001501747">
    <property type="component" value="Unassembled WGS sequence"/>
</dbReference>
<comment type="caution">
    <text evidence="6">The sequence shown here is derived from an EMBL/GenBank/DDBJ whole genome shotgun (WGS) entry which is preliminary data.</text>
</comment>
<dbReference type="InterPro" id="IPR032808">
    <property type="entry name" value="DoxX"/>
</dbReference>
<dbReference type="EMBL" id="BAABAL010000024">
    <property type="protein sequence ID" value="GAA4033688.1"/>
    <property type="molecule type" value="Genomic_DNA"/>
</dbReference>
<keyword evidence="4 5" id="KW-0472">Membrane</keyword>
<evidence type="ECO:0000256" key="5">
    <source>
        <dbReference type="SAM" id="Phobius"/>
    </source>
</evidence>